<accession>F4QT41</accession>
<dbReference type="EMBL" id="GL883080">
    <property type="protein sequence ID" value="EGF89911.1"/>
    <property type="molecule type" value="Genomic_DNA"/>
</dbReference>
<dbReference type="GO" id="GO:0070733">
    <property type="term" value="F:AMPylase activity"/>
    <property type="evidence" value="ECO:0007669"/>
    <property type="project" value="UniProtKB-EC"/>
</dbReference>
<dbReference type="SUPFAM" id="SSF140931">
    <property type="entry name" value="Fic-like"/>
    <property type="match status" value="1"/>
</dbReference>
<evidence type="ECO:0000256" key="5">
    <source>
        <dbReference type="ARBA" id="ARBA00034531"/>
    </source>
</evidence>
<dbReference type="PANTHER" id="PTHR39560">
    <property type="entry name" value="PROTEIN ADENYLYLTRANSFERASE FIC-RELATED"/>
    <property type="match status" value="1"/>
</dbReference>
<comment type="catalytic activity">
    <reaction evidence="6">
        <text>L-threonyl-[protein] + ATP = 3-O-(5'-adenylyl)-L-threonyl-[protein] + diphosphate</text>
        <dbReference type="Rhea" id="RHEA:54292"/>
        <dbReference type="Rhea" id="RHEA-COMP:11060"/>
        <dbReference type="Rhea" id="RHEA-COMP:13847"/>
        <dbReference type="ChEBI" id="CHEBI:30013"/>
        <dbReference type="ChEBI" id="CHEBI:30616"/>
        <dbReference type="ChEBI" id="CHEBI:33019"/>
        <dbReference type="ChEBI" id="CHEBI:138113"/>
        <dbReference type="EC" id="2.7.7.108"/>
    </reaction>
</comment>
<sequence length="85" mass="9822">MTEDDPYVYPGTDVLRNRLDLRDHGTLEYAGRNLVQVRIEQGAPYGRFDLAHLKAIHRHLFQDLYAWAGEIRTVEINKDGSQPID</sequence>
<evidence type="ECO:0000313" key="9">
    <source>
        <dbReference type="Proteomes" id="UP000006512"/>
    </source>
</evidence>
<evidence type="ECO:0000256" key="4">
    <source>
        <dbReference type="ARBA" id="ARBA00022840"/>
    </source>
</evidence>
<evidence type="ECO:0000256" key="3">
    <source>
        <dbReference type="ARBA" id="ARBA00022741"/>
    </source>
</evidence>
<dbReference type="PANTHER" id="PTHR39560:SF1">
    <property type="entry name" value="PROTEIN ADENYLYLTRANSFERASE FIC-RELATED"/>
    <property type="match status" value="1"/>
</dbReference>
<protein>
    <recommendedName>
        <fullName evidence="5">protein adenylyltransferase</fullName>
        <ecNumber evidence="5">2.7.7.108</ecNumber>
    </recommendedName>
</protein>
<evidence type="ECO:0000313" key="8">
    <source>
        <dbReference type="EMBL" id="EGF89911.1"/>
    </source>
</evidence>
<dbReference type="STRING" id="715226.ABI_43350"/>
<keyword evidence="9" id="KW-1185">Reference proteome</keyword>
<name>F4QT41_9CAUL</name>
<comment type="catalytic activity">
    <reaction evidence="7">
        <text>L-tyrosyl-[protein] + ATP = O-(5'-adenylyl)-L-tyrosyl-[protein] + diphosphate</text>
        <dbReference type="Rhea" id="RHEA:54288"/>
        <dbReference type="Rhea" id="RHEA-COMP:10136"/>
        <dbReference type="Rhea" id="RHEA-COMP:13846"/>
        <dbReference type="ChEBI" id="CHEBI:30616"/>
        <dbReference type="ChEBI" id="CHEBI:33019"/>
        <dbReference type="ChEBI" id="CHEBI:46858"/>
        <dbReference type="ChEBI" id="CHEBI:83624"/>
        <dbReference type="EC" id="2.7.7.108"/>
    </reaction>
</comment>
<evidence type="ECO:0000256" key="6">
    <source>
        <dbReference type="ARBA" id="ARBA00047939"/>
    </source>
</evidence>
<dbReference type="EC" id="2.7.7.108" evidence="5"/>
<dbReference type="OrthoDB" id="9813719at2"/>
<dbReference type="RefSeq" id="WP_006275110.1">
    <property type="nucleotide sequence ID" value="NZ_GL883080.1"/>
</dbReference>
<dbReference type="eggNOG" id="COG2184">
    <property type="taxonomic scope" value="Bacteria"/>
</dbReference>
<keyword evidence="2" id="KW-0548">Nucleotidyltransferase</keyword>
<reference evidence="9" key="1">
    <citation type="submission" date="2011-03" db="EMBL/GenBank/DDBJ databases">
        <title>Draft genome sequence of Brevundimonas diminuta.</title>
        <authorList>
            <person name="Brown P.J.B."/>
            <person name="Buechlein A."/>
            <person name="Hemmerich C."/>
            <person name="Brun Y.V."/>
        </authorList>
    </citation>
    <scope>NUCLEOTIDE SEQUENCE [LARGE SCALE GENOMIC DNA]</scope>
    <source>
        <strain evidence="9">C19</strain>
    </source>
</reference>
<evidence type="ECO:0000256" key="1">
    <source>
        <dbReference type="ARBA" id="ARBA00022679"/>
    </source>
</evidence>
<keyword evidence="1" id="KW-0808">Transferase</keyword>
<dbReference type="InterPro" id="IPR036597">
    <property type="entry name" value="Fido-like_dom_sf"/>
</dbReference>
<dbReference type="AlphaFoldDB" id="F4QT41"/>
<keyword evidence="3" id="KW-0547">Nucleotide-binding</keyword>
<gene>
    <name evidence="8" type="ORF">ABI_43350</name>
</gene>
<dbReference type="Proteomes" id="UP000006512">
    <property type="component" value="Unassembled WGS sequence"/>
</dbReference>
<evidence type="ECO:0000256" key="7">
    <source>
        <dbReference type="ARBA" id="ARBA00048696"/>
    </source>
</evidence>
<proteinExistence type="predicted"/>
<dbReference type="Gene3D" id="1.10.3290.10">
    <property type="entry name" value="Fido-like domain"/>
    <property type="match status" value="1"/>
</dbReference>
<evidence type="ECO:0000256" key="2">
    <source>
        <dbReference type="ARBA" id="ARBA00022695"/>
    </source>
</evidence>
<dbReference type="GO" id="GO:0051302">
    <property type="term" value="P:regulation of cell division"/>
    <property type="evidence" value="ECO:0007669"/>
    <property type="project" value="TreeGrafter"/>
</dbReference>
<dbReference type="HOGENOM" id="CLU_176778_0_0_5"/>
<keyword evidence="4" id="KW-0067">ATP-binding</keyword>
<dbReference type="GO" id="GO:0005524">
    <property type="term" value="F:ATP binding"/>
    <property type="evidence" value="ECO:0007669"/>
    <property type="project" value="UniProtKB-KW"/>
</dbReference>
<organism evidence="8 9">
    <name type="scientific">Asticcacaulis biprosthecium C19</name>
    <dbReference type="NCBI Taxonomy" id="715226"/>
    <lineage>
        <taxon>Bacteria</taxon>
        <taxon>Pseudomonadati</taxon>
        <taxon>Pseudomonadota</taxon>
        <taxon>Alphaproteobacteria</taxon>
        <taxon>Caulobacterales</taxon>
        <taxon>Caulobacteraceae</taxon>
        <taxon>Asticcacaulis</taxon>
    </lineage>
</organism>